<gene>
    <name evidence="3" type="ORF">FA13DRAFT_1683644</name>
</gene>
<dbReference type="STRING" id="71717.A0A4Y7TRZ7"/>
<dbReference type="AlphaFoldDB" id="A0A4Y7TRZ7"/>
<feature type="compositionally biased region" description="Acidic residues" evidence="1">
    <location>
        <begin position="17"/>
        <end position="26"/>
    </location>
</feature>
<feature type="domain" description="F-box" evidence="2">
    <location>
        <begin position="67"/>
        <end position="116"/>
    </location>
</feature>
<dbReference type="EMBL" id="QPFP01000006">
    <property type="protein sequence ID" value="TEB36319.1"/>
    <property type="molecule type" value="Genomic_DNA"/>
</dbReference>
<dbReference type="InterPro" id="IPR001810">
    <property type="entry name" value="F-box_dom"/>
</dbReference>
<sequence>MPIDDDESDLTPLTDTDFSDSDDSDFEASAPPAKRRRVSRPKPREKAKKKEVVKIAPKKLRAYKGVLQEMWALPLDVTYEIFGRLKPLDLLQLSRTNKKLRSLLLGRSSKSVWIQARANVEGLPECPFDMSEPAYASLAFEAYCHYCYANNVQTVIWEARVRCCKRCGGTMFTHWVNLVKENIPDVLRCLVPGTHEFTSGTVYPHTEKKYSLEQAVILMIEMSRLSDDEQPLWFWNKKKEYDRIVEHAALCRDFISGRHTRRNRELDDARIRRTKAILTKLTDLGWGDEIAKMQAYRLAEHKHVKIPKDLTERAWQKIEADMVAFMEEIRNKRIVKEKNKIMSLRCSFMKQTYANFVASQPLHAILPGVADYATMPELKAVLDDPDLEREVTVDEFKIGDDKMLEFAAQWRDDKDKELLEILRQSSVGASASKEMLSRATTLFNCKTCNVPISYPRILVHTCNFARSMEVPDPTNVFERLRAEPWNLGGDRVSFHEAAHKRAKHVLKALSLPPETTVDQMTETNPFVECYCAICYRPGAIRTFARWSRMVEHTPRYTASHVPKPYGAVDGRRSALVKKLETVELSKLRREHDWGDYSHRSYCCAVCKTRDTRHAIEKHVIQDHSIAIPQFATDYTYHLDAKMKLRAPFVNLKITPKPKNAEVGSSTDSGYNVFPLSCTSRHCHSDLRRVKLNTGCADSFVLSRDRRRPSCRLWLFRFRCLDRSCHRCPSNRNLLVRRVIRFRFCARTGTLTYPSASLAYPTLATM</sequence>
<dbReference type="CDD" id="cd09917">
    <property type="entry name" value="F-box_SF"/>
    <property type="match status" value="1"/>
</dbReference>
<protein>
    <recommendedName>
        <fullName evidence="2">F-box domain-containing protein</fullName>
    </recommendedName>
</protein>
<dbReference type="Pfam" id="PF00646">
    <property type="entry name" value="F-box"/>
    <property type="match status" value="1"/>
</dbReference>
<evidence type="ECO:0000259" key="2">
    <source>
        <dbReference type="PROSITE" id="PS50181"/>
    </source>
</evidence>
<dbReference type="PROSITE" id="PS50181">
    <property type="entry name" value="FBOX"/>
    <property type="match status" value="1"/>
</dbReference>
<keyword evidence="4" id="KW-1185">Reference proteome</keyword>
<organism evidence="3 4">
    <name type="scientific">Coprinellus micaceus</name>
    <name type="common">Glistening ink-cap mushroom</name>
    <name type="synonym">Coprinus micaceus</name>
    <dbReference type="NCBI Taxonomy" id="71717"/>
    <lineage>
        <taxon>Eukaryota</taxon>
        <taxon>Fungi</taxon>
        <taxon>Dikarya</taxon>
        <taxon>Basidiomycota</taxon>
        <taxon>Agaricomycotina</taxon>
        <taxon>Agaricomycetes</taxon>
        <taxon>Agaricomycetidae</taxon>
        <taxon>Agaricales</taxon>
        <taxon>Agaricineae</taxon>
        <taxon>Psathyrellaceae</taxon>
        <taxon>Coprinellus</taxon>
    </lineage>
</organism>
<evidence type="ECO:0000313" key="3">
    <source>
        <dbReference type="EMBL" id="TEB36319.1"/>
    </source>
</evidence>
<dbReference type="InterPro" id="IPR036047">
    <property type="entry name" value="F-box-like_dom_sf"/>
</dbReference>
<reference evidence="3 4" key="1">
    <citation type="journal article" date="2019" name="Nat. Ecol. Evol.">
        <title>Megaphylogeny resolves global patterns of mushroom evolution.</title>
        <authorList>
            <person name="Varga T."/>
            <person name="Krizsan K."/>
            <person name="Foldi C."/>
            <person name="Dima B."/>
            <person name="Sanchez-Garcia M."/>
            <person name="Sanchez-Ramirez S."/>
            <person name="Szollosi G.J."/>
            <person name="Szarkandi J.G."/>
            <person name="Papp V."/>
            <person name="Albert L."/>
            <person name="Andreopoulos W."/>
            <person name="Angelini C."/>
            <person name="Antonin V."/>
            <person name="Barry K.W."/>
            <person name="Bougher N.L."/>
            <person name="Buchanan P."/>
            <person name="Buyck B."/>
            <person name="Bense V."/>
            <person name="Catcheside P."/>
            <person name="Chovatia M."/>
            <person name="Cooper J."/>
            <person name="Damon W."/>
            <person name="Desjardin D."/>
            <person name="Finy P."/>
            <person name="Geml J."/>
            <person name="Haridas S."/>
            <person name="Hughes K."/>
            <person name="Justo A."/>
            <person name="Karasinski D."/>
            <person name="Kautmanova I."/>
            <person name="Kiss B."/>
            <person name="Kocsube S."/>
            <person name="Kotiranta H."/>
            <person name="LaButti K.M."/>
            <person name="Lechner B.E."/>
            <person name="Liimatainen K."/>
            <person name="Lipzen A."/>
            <person name="Lukacs Z."/>
            <person name="Mihaltcheva S."/>
            <person name="Morgado L.N."/>
            <person name="Niskanen T."/>
            <person name="Noordeloos M.E."/>
            <person name="Ohm R.A."/>
            <person name="Ortiz-Santana B."/>
            <person name="Ovrebo C."/>
            <person name="Racz N."/>
            <person name="Riley R."/>
            <person name="Savchenko A."/>
            <person name="Shiryaev A."/>
            <person name="Soop K."/>
            <person name="Spirin V."/>
            <person name="Szebenyi C."/>
            <person name="Tomsovsky M."/>
            <person name="Tulloss R.E."/>
            <person name="Uehling J."/>
            <person name="Grigoriev I.V."/>
            <person name="Vagvolgyi C."/>
            <person name="Papp T."/>
            <person name="Martin F.M."/>
            <person name="Miettinen O."/>
            <person name="Hibbett D.S."/>
            <person name="Nagy L.G."/>
        </authorList>
    </citation>
    <scope>NUCLEOTIDE SEQUENCE [LARGE SCALE GENOMIC DNA]</scope>
    <source>
        <strain evidence="3 4">FP101781</strain>
    </source>
</reference>
<dbReference type="OrthoDB" id="2322499at2759"/>
<dbReference type="SUPFAM" id="SSF81383">
    <property type="entry name" value="F-box domain"/>
    <property type="match status" value="1"/>
</dbReference>
<comment type="caution">
    <text evidence="3">The sequence shown here is derived from an EMBL/GenBank/DDBJ whole genome shotgun (WGS) entry which is preliminary data.</text>
</comment>
<dbReference type="Proteomes" id="UP000298030">
    <property type="component" value="Unassembled WGS sequence"/>
</dbReference>
<accession>A0A4Y7TRZ7</accession>
<dbReference type="SMART" id="SM00256">
    <property type="entry name" value="FBOX"/>
    <property type="match status" value="1"/>
</dbReference>
<proteinExistence type="predicted"/>
<evidence type="ECO:0000256" key="1">
    <source>
        <dbReference type="SAM" id="MobiDB-lite"/>
    </source>
</evidence>
<evidence type="ECO:0000313" key="4">
    <source>
        <dbReference type="Proteomes" id="UP000298030"/>
    </source>
</evidence>
<feature type="region of interest" description="Disordered" evidence="1">
    <location>
        <begin position="1"/>
        <end position="50"/>
    </location>
</feature>
<name>A0A4Y7TRZ7_COPMI</name>